<feature type="region of interest" description="Disordered" evidence="1">
    <location>
        <begin position="2304"/>
        <end position="2345"/>
    </location>
</feature>
<feature type="region of interest" description="Disordered" evidence="1">
    <location>
        <begin position="545"/>
        <end position="599"/>
    </location>
</feature>
<keyword evidence="3" id="KW-1185">Reference proteome</keyword>
<dbReference type="EMBL" id="BQXS01010119">
    <property type="protein sequence ID" value="GKT33027.1"/>
    <property type="molecule type" value="Genomic_DNA"/>
</dbReference>
<feature type="region of interest" description="Disordered" evidence="1">
    <location>
        <begin position="2594"/>
        <end position="2614"/>
    </location>
</feature>
<feature type="region of interest" description="Disordered" evidence="1">
    <location>
        <begin position="715"/>
        <end position="742"/>
    </location>
</feature>
<feature type="compositionally biased region" description="Polar residues" evidence="1">
    <location>
        <begin position="422"/>
        <end position="434"/>
    </location>
</feature>
<feature type="compositionally biased region" description="Basic and acidic residues" evidence="1">
    <location>
        <begin position="2598"/>
        <end position="2608"/>
    </location>
</feature>
<feature type="compositionally biased region" description="Polar residues" evidence="1">
    <location>
        <begin position="921"/>
        <end position="933"/>
    </location>
</feature>
<reference evidence="2" key="1">
    <citation type="submission" date="2022-03" db="EMBL/GenBank/DDBJ databases">
        <title>Draft genome sequence of Aduncisulcus paluster, a free-living microaerophilic Fornicata.</title>
        <authorList>
            <person name="Yuyama I."/>
            <person name="Kume K."/>
            <person name="Tamura T."/>
            <person name="Inagaki Y."/>
            <person name="Hashimoto T."/>
        </authorList>
    </citation>
    <scope>NUCLEOTIDE SEQUENCE</scope>
    <source>
        <strain evidence="2">NY0171</strain>
    </source>
</reference>
<feature type="region of interest" description="Disordered" evidence="1">
    <location>
        <begin position="1982"/>
        <end position="2001"/>
    </location>
</feature>
<evidence type="ECO:0000313" key="3">
    <source>
        <dbReference type="Proteomes" id="UP001057375"/>
    </source>
</evidence>
<feature type="compositionally biased region" description="Basic and acidic residues" evidence="1">
    <location>
        <begin position="2426"/>
        <end position="2444"/>
    </location>
</feature>
<feature type="compositionally biased region" description="Low complexity" evidence="1">
    <location>
        <begin position="1577"/>
        <end position="1594"/>
    </location>
</feature>
<gene>
    <name evidence="2" type="ORF">ADUPG1_007052</name>
</gene>
<proteinExistence type="predicted"/>
<feature type="region of interest" description="Disordered" evidence="1">
    <location>
        <begin position="1577"/>
        <end position="1634"/>
    </location>
</feature>
<feature type="compositionally biased region" description="Basic and acidic residues" evidence="1">
    <location>
        <begin position="550"/>
        <end position="572"/>
    </location>
</feature>
<feature type="compositionally biased region" description="Basic and acidic residues" evidence="1">
    <location>
        <begin position="1982"/>
        <end position="1996"/>
    </location>
</feature>
<feature type="compositionally biased region" description="Basic and acidic residues" evidence="1">
    <location>
        <begin position="1610"/>
        <end position="1627"/>
    </location>
</feature>
<feature type="compositionally biased region" description="Low complexity" evidence="1">
    <location>
        <begin position="589"/>
        <end position="599"/>
    </location>
</feature>
<evidence type="ECO:0000313" key="2">
    <source>
        <dbReference type="EMBL" id="GKT33027.1"/>
    </source>
</evidence>
<sequence length="3304" mass="363152">MNICIENVFHIILSPEEVFTKEYKVLGLEFLLRSLESTDDILLNSLLHKMCDCGIFYGQKVADMRYSSRFCQVLSQIILTTQTPQTLIYACAVLSITARNASSDCTSYIVSALNALLPIVDSISLSLLYQNYTHKHVSFMILPYFSAFALLLRECPQIHPIVEQSTAILDRLFSFSAQSHKDSGGSKPLDTSDDQSGRPQRPSSTASVSSTSSASSHSGHSHSLSSQLLHVSFAISAISPVSSIGIRDRVIRLFIPGARRLLDRGSDELQHILGEDPSQSMLSPFSHHLLATLLMNRMSLNLFFSSINPLVSQNLLGIVREQERGVSGAYSFHHDTASSSGSSVGSDYGLAVTSGSNTGSLRKSSFSSILSSSPSSSMSSSISVFEQGDIDESIIILRTILKAQRDKLREKKRVEENMDSLAMSSTKTSATQLKTKPRRSSRSFRGSFSRFSTVKRGRDDTLTNRTFGIIKTLINTITRPQLTPNSKVSEDGSIRASTPPLIGGSSSTSMDKQGSGMTGGSFLTTVKPRNITVTPASDIVLSSCTSQQEEEFRSTQVERYRNSVEKARREWESTTIESSRRKGKDKTTDSTGLSHSSSSFVSDVSHSFLPLSSPLPFSPPLGSFSVTNNHSHPICLFFALNPPGFFFCDPAFSIILPGQNVTVNIHGLSVSVICSIQERERWNLGAYEDSYLPQSSTDSLSVEEAEEIWNFGKSISKSKNRPKTPQSETDSDIPNDSISMSDDLSDFIDASRIGQDESKTDKYDKKNIKYLQKLGERFVFSKHNPSSGISIPNISSSSQNPNIASYSSYNSNINPSSTSLPSSFLPLSLRCELKVRSVYGYTIRTVPVRFSTSEVIPLFPVIPVVERRNRKATQKHSTGKSSDPSRPLFPFPRYAVFYNGSSDVIVMRVRWIELIDGMMQHSQDGYSPSSSARSDLESEIENSDSEKHRTGTISSKDISTKYTDTTHRASGMDGKDIKTPDKGIFGFITCPPHGLSVCVIPPGLPLLMRVIAEHPDAPQISVTFLKDDSVTELDTGLDIQYGNVQLSPASKPSQLGSLSMIKTRKRLCVFDSGLGLRISSRNVNTQPYLINASSFTLFSLSSKQHLKHPRAIQALLEAAKKDIIDKNQLVKAGSLSNNTVPSSSLYSPSFSPFHPRAIQALLEAAKKDIIDKNQLVKAGSLSNNTVPSSSLYSPSFSPFVEIFDKYFGSFSESNNSGVSSSKKSSSFLSKTHIKSYLHFILPSILPQNVSFLSSSLNFPVFKPVPISVPMKCLHPTSFFSFGRVFVSGLFHISTPTCLGISPTTVKIPLISSTPNLYLNVVLALVGCPKDIHMYIQRRSKLSRMKSTGMLSQSVSVSKRSPKIDPFSKKKTLSPIIHGGKQTELIEDEIEENEISTSSDYRDQRREEDEEEEEGIIFNFVCNCLLTLVHLSVSSHPLNQLRDKETSNGDDSSPIFSQLSSLSHLELLERSNSLCEDRVGGLIGARCGICVVGLLDGDSFSHISNSILPSILKPSISTPGSSANPMSSSSSKKFSSKSKIPEAALLGACFLKFGTNGKRFSSLTSSLMPMNVKPSSASIYTSSTPSSSPSKSIIAVKNKSESSQSPSHIGSARESDALSTSKEPEKKSTTGGSMISQSLSMTIEGTGTTVADSFFLVVTSKLKHKQKFSLMATPPLILAQNSVTLLAEASRKIQVTIDTKILPCVWKSLDALIKSCVNSMRMTVDTLKKQNQMFSDKNMNQTTQTRKSMSSITSPAPFFRLGSGMSFIAIQAEGKKKSPSIVVPVEWNGNSRVSIWRKEEMKAFSKYSRKEVSSLFSEKYTSPTSSSSSASSMVSKGSPIVNSNLISLKQFLASSIFFMSSIPRVPISQVITIRNTTDRPIIVRISLKPGQILEKLLDVSLSLKPSLVISNYSSNLPFFLPYKASSSKNESATWSFKLPLLSIPPFSAAPVLFSFLSMERINLQGQIQVSVCDSYETSQKIRQLREGERKKKRDSSSSRDLSLASTMQNGLLFDIPIGDDSEELDVVCICGCTGLRKFTLSASHSLFKRYDPSLPIHDRRERLFVELDVVCICGCTGLRWSTNIIDFGVVSPGSSLSLQVTLYSNVTIPVSLFMIGERDFCAQTDYSTGYHSKGRGSTEIQSTTTINIPQGKPSSGSNSPFIICSPHGVTVTLTFSPSSSHCCTAELYATVGEEIVDICLKGVSYPKQIDATIPAMLLNTSFSTSELLKHSHQNEDLPSESYNTIAHVDTSHVSKRVVPLRDLQNGELVRMKPLHVTSFKGNYVLVPVSMCLRSVSSVQLAVSFGGKGSHDSGSMGKKRAFSEEYDDSKGGETDGMNGHGTDEYEDEEYEEESSVSFFSGEEISGDEEEKGIERVQAIYSTQLGKTTNVVERIVKLGRMILVQHMNSESMLIDTIGTQTDVWVSKEDEHQELGKDKNNDPSHEVESPSLFPMRVENTFKMHSGEDVLKPLGTETISLQFNPWDYVIVFFLIRFNDEQQDLVENAAHDGYFHGDLTRGLPKEDISVQFDISLKCFSGSDTFHIVVPVQVSSVLSPDIHLCRFSPIRSGNHASMDFRIDNKSWKDAIDVEEQHRRALYTHQDSKTQEHTQEVNDEDDTADKQLVSLSKKVTATSSKPCYVSFAHLPFHAELTPSLERVNVSVSDVFPNSYERIGWIRTRLGCLFWVNILQVVGPRVEIINDTRTRLSGGSLVYSHVRQSTKALRRASSKLLPSSSLSLSSSPSSVGEVANPQFYSVRQMSASEQAFQVPSTTVYILSAIHQNSLSFDLAFYNPTTVSLNFWFSSTDSESSFIQDSDDIPVLNIDRYKRGGSNKKVNIILPTEKISLEPKKTVYHRITMQFAKVGIFKENYDLCCLASDGIGGIRRINVCFSGLVGTPNLHTQPRLHLGHVISGVTNHRKLTIHNRAPNDVYVSLSCPNKSVDIFPKYQLIRGIGSERSEGGMIVSSSSLSARKVAGSVTSTHGAFTISILPATRDDQTTASSTDRSLEQGNGDDLNLILPISVNLYGYSTPMIVSKVMAHGRIGFASLKIEPTHYSPESNIISFGVCVCGETVRRRVVLSNAGDCPLGYNSIVEQIEKGLQGADRDISDNEEESTSNHTHRSISGASSSPMIGHFDSYPPKGEIEGDSYVGVTVSFCGRLRGYDTKGILLKTKKGIGVSKEIQNSKKGGYMVELGYVHDRNHRNKDVNSHNNGEKQLQLASPRPKMSELFECYGELFVQTPVKSQSFILKAKVGFVHVIICFSILELEWRVRFGKVRVGTTVTRHIRLINIGNIPATVNIVPHGGRR</sequence>
<name>A0ABQ5KKK1_9EUKA</name>
<protein>
    <submittedName>
        <fullName evidence="2">Uncharacterized protein</fullName>
    </submittedName>
</protein>
<evidence type="ECO:0000256" key="1">
    <source>
        <dbReference type="SAM" id="MobiDB-lite"/>
    </source>
</evidence>
<feature type="region of interest" description="Disordered" evidence="1">
    <location>
        <begin position="921"/>
        <end position="954"/>
    </location>
</feature>
<feature type="non-terminal residue" evidence="2">
    <location>
        <position position="3304"/>
    </location>
</feature>
<feature type="region of interest" description="Disordered" evidence="1">
    <location>
        <begin position="2426"/>
        <end position="2445"/>
    </location>
</feature>
<accession>A0ABQ5KKK1</accession>
<feature type="region of interest" description="Disordered" evidence="1">
    <location>
        <begin position="1386"/>
        <end position="1407"/>
    </location>
</feature>
<feature type="region of interest" description="Disordered" evidence="1">
    <location>
        <begin position="418"/>
        <end position="445"/>
    </location>
</feature>
<feature type="region of interest" description="Disordered" evidence="1">
    <location>
        <begin position="179"/>
        <end position="219"/>
    </location>
</feature>
<dbReference type="Proteomes" id="UP001057375">
    <property type="component" value="Unassembled WGS sequence"/>
</dbReference>
<feature type="compositionally biased region" description="Low complexity" evidence="1">
    <location>
        <begin position="203"/>
        <end position="219"/>
    </location>
</feature>
<comment type="caution">
    <text evidence="2">The sequence shown here is derived from an EMBL/GenBank/DDBJ whole genome shotgun (WGS) entry which is preliminary data.</text>
</comment>
<organism evidence="2 3">
    <name type="scientific">Aduncisulcus paluster</name>
    <dbReference type="NCBI Taxonomy" id="2918883"/>
    <lineage>
        <taxon>Eukaryota</taxon>
        <taxon>Metamonada</taxon>
        <taxon>Carpediemonas-like organisms</taxon>
        <taxon>Aduncisulcus</taxon>
    </lineage>
</organism>
<feature type="compositionally biased region" description="Polar residues" evidence="1">
    <location>
        <begin position="723"/>
        <end position="742"/>
    </location>
</feature>
<feature type="region of interest" description="Disordered" evidence="1">
    <location>
        <begin position="3099"/>
        <end position="3135"/>
    </location>
</feature>
<feature type="region of interest" description="Disordered" evidence="1">
    <location>
        <begin position="482"/>
        <end position="517"/>
    </location>
</feature>